<dbReference type="Pfam" id="PF01607">
    <property type="entry name" value="CBM_14"/>
    <property type="match status" value="2"/>
</dbReference>
<dbReference type="SUPFAM" id="SSF57625">
    <property type="entry name" value="Invertebrate chitin-binding proteins"/>
    <property type="match status" value="2"/>
</dbReference>
<evidence type="ECO:0000313" key="5">
    <source>
        <dbReference type="Proteomes" id="UP000069940"/>
    </source>
</evidence>
<feature type="compositionally biased region" description="Gly residues" evidence="1">
    <location>
        <begin position="41"/>
        <end position="50"/>
    </location>
</feature>
<dbReference type="GeneID" id="109398494"/>
<proteinExistence type="predicted"/>
<keyword evidence="2" id="KW-0732">Signal</keyword>
<dbReference type="RefSeq" id="XP_019526423.2">
    <property type="nucleotide sequence ID" value="XM_019670878.3"/>
</dbReference>
<organism evidence="4 5">
    <name type="scientific">Aedes albopictus</name>
    <name type="common">Asian tiger mosquito</name>
    <name type="synonym">Stegomyia albopicta</name>
    <dbReference type="NCBI Taxonomy" id="7160"/>
    <lineage>
        <taxon>Eukaryota</taxon>
        <taxon>Metazoa</taxon>
        <taxon>Ecdysozoa</taxon>
        <taxon>Arthropoda</taxon>
        <taxon>Hexapoda</taxon>
        <taxon>Insecta</taxon>
        <taxon>Pterygota</taxon>
        <taxon>Neoptera</taxon>
        <taxon>Endopterygota</taxon>
        <taxon>Diptera</taxon>
        <taxon>Nematocera</taxon>
        <taxon>Culicoidea</taxon>
        <taxon>Culicidae</taxon>
        <taxon>Culicinae</taxon>
        <taxon>Aedini</taxon>
        <taxon>Aedes</taxon>
        <taxon>Stegomyia</taxon>
    </lineage>
</organism>
<evidence type="ECO:0000259" key="3">
    <source>
        <dbReference type="PROSITE" id="PS50940"/>
    </source>
</evidence>
<accession>A0ABM2A4U5</accession>
<dbReference type="EnsemblMetazoa" id="AALFPA23_024464.R36472">
    <property type="protein sequence ID" value="AALFPA23_024464.P36472"/>
    <property type="gene ID" value="AALFPA23_024464"/>
</dbReference>
<dbReference type="InterPro" id="IPR002557">
    <property type="entry name" value="Chitin-bd_dom"/>
</dbReference>
<protein>
    <recommendedName>
        <fullName evidence="3">Chitin-binding type-2 domain-containing protein</fullName>
    </recommendedName>
</protein>
<dbReference type="PROSITE" id="PS50940">
    <property type="entry name" value="CHIT_BIND_II"/>
    <property type="match status" value="1"/>
</dbReference>
<feature type="signal peptide" evidence="2">
    <location>
        <begin position="1"/>
        <end position="18"/>
    </location>
</feature>
<feature type="chain" id="PRO_5045783101" description="Chitin-binding type-2 domain-containing protein" evidence="2">
    <location>
        <begin position="19"/>
        <end position="284"/>
    </location>
</feature>
<sequence>MTTVKLVLVTLTVSVAAGASRLTSSMAKQNPTEEEFPVDGMDGGGTGNVPGPGAEWDTRCPTTVGSGAICMDCNKISVCLRGKVLPARDCPREAPYCVNSDGMGGHCSAKPDEEREDCRSDFQCSSEGYFPDPHNCHYYYLCDMDLKAFKYDCMPGYVYDMASKNCKRQFFSQECKILDCAKSNGVWVYYDNNKQFYGYCYQTEAGLEEVVLFKCGDGSEFDGQQCQYKCRSEGKFPDTQDHSRYFECYYVGFVMHFRVKTCAKGMVFDGNAKICKPSHTVQHK</sequence>
<evidence type="ECO:0000256" key="1">
    <source>
        <dbReference type="SAM" id="MobiDB-lite"/>
    </source>
</evidence>
<feature type="domain" description="Chitin-binding type-2" evidence="3">
    <location>
        <begin position="121"/>
        <end position="177"/>
    </location>
</feature>
<dbReference type="SMART" id="SM00494">
    <property type="entry name" value="ChtBD2"/>
    <property type="match status" value="2"/>
</dbReference>
<reference evidence="4" key="2">
    <citation type="submission" date="2025-05" db="UniProtKB">
        <authorList>
            <consortium name="EnsemblMetazoa"/>
        </authorList>
    </citation>
    <scope>IDENTIFICATION</scope>
    <source>
        <strain evidence="4">Foshan</strain>
    </source>
</reference>
<evidence type="ECO:0000313" key="4">
    <source>
        <dbReference type="EnsemblMetazoa" id="AALFPA23_024464.P36472"/>
    </source>
</evidence>
<dbReference type="Proteomes" id="UP000069940">
    <property type="component" value="Unassembled WGS sequence"/>
</dbReference>
<name>A0ABM2A4U5_AEDAL</name>
<feature type="region of interest" description="Disordered" evidence="1">
    <location>
        <begin position="24"/>
        <end position="50"/>
    </location>
</feature>
<keyword evidence="5" id="KW-1185">Reference proteome</keyword>
<evidence type="ECO:0000256" key="2">
    <source>
        <dbReference type="SAM" id="SignalP"/>
    </source>
</evidence>
<reference evidence="5" key="1">
    <citation type="journal article" date="2015" name="Proc. Natl. Acad. Sci. U.S.A.">
        <title>Genome sequence of the Asian Tiger mosquito, Aedes albopictus, reveals insights into its biology, genetics, and evolution.</title>
        <authorList>
            <person name="Chen X.G."/>
            <person name="Jiang X."/>
            <person name="Gu J."/>
            <person name="Xu M."/>
            <person name="Wu Y."/>
            <person name="Deng Y."/>
            <person name="Zhang C."/>
            <person name="Bonizzoni M."/>
            <person name="Dermauw W."/>
            <person name="Vontas J."/>
            <person name="Armbruster P."/>
            <person name="Huang X."/>
            <person name="Yang Y."/>
            <person name="Zhang H."/>
            <person name="He W."/>
            <person name="Peng H."/>
            <person name="Liu Y."/>
            <person name="Wu K."/>
            <person name="Chen J."/>
            <person name="Lirakis M."/>
            <person name="Topalis P."/>
            <person name="Van Leeuwen T."/>
            <person name="Hall A.B."/>
            <person name="Jiang X."/>
            <person name="Thorpe C."/>
            <person name="Mueller R.L."/>
            <person name="Sun C."/>
            <person name="Waterhouse R.M."/>
            <person name="Yan G."/>
            <person name="Tu Z.J."/>
            <person name="Fang X."/>
            <person name="James A.A."/>
        </authorList>
    </citation>
    <scope>NUCLEOTIDE SEQUENCE [LARGE SCALE GENOMIC DNA]</scope>
    <source>
        <strain evidence="5">Foshan</strain>
    </source>
</reference>
<dbReference type="InterPro" id="IPR036508">
    <property type="entry name" value="Chitin-bd_dom_sf"/>
</dbReference>
<dbReference type="Gene3D" id="2.170.140.10">
    <property type="entry name" value="Chitin binding domain"/>
    <property type="match status" value="2"/>
</dbReference>